<dbReference type="Pfam" id="PF00535">
    <property type="entry name" value="Glycos_transf_2"/>
    <property type="match status" value="1"/>
</dbReference>
<reference evidence="2 3" key="1">
    <citation type="submission" date="2018-06" db="EMBL/GenBank/DDBJ databases">
        <authorList>
            <person name="Strepis N."/>
        </authorList>
    </citation>
    <scope>NUCLEOTIDE SEQUENCE [LARGE SCALE GENOMIC DNA]</scope>
    <source>
        <strain evidence="2">LUCI</strain>
    </source>
</reference>
<accession>A0A498R8K6</accession>
<evidence type="ECO:0000313" key="3">
    <source>
        <dbReference type="Proteomes" id="UP000277811"/>
    </source>
</evidence>
<keyword evidence="3" id="KW-1185">Reference proteome</keyword>
<dbReference type="InterPro" id="IPR001173">
    <property type="entry name" value="Glyco_trans_2-like"/>
</dbReference>
<dbReference type="SUPFAM" id="SSF53448">
    <property type="entry name" value="Nucleotide-diphospho-sugar transferases"/>
    <property type="match status" value="2"/>
</dbReference>
<evidence type="ECO:0000259" key="1">
    <source>
        <dbReference type="Pfam" id="PF00535"/>
    </source>
</evidence>
<organism evidence="2 3">
    <name type="scientific">Lucifera butyrica</name>
    <dbReference type="NCBI Taxonomy" id="1351585"/>
    <lineage>
        <taxon>Bacteria</taxon>
        <taxon>Bacillati</taxon>
        <taxon>Bacillota</taxon>
        <taxon>Negativicutes</taxon>
        <taxon>Veillonellales</taxon>
        <taxon>Veillonellaceae</taxon>
        <taxon>Lucifera</taxon>
    </lineage>
</organism>
<feature type="domain" description="Glycosyltransferase 2-like" evidence="1">
    <location>
        <begin position="281"/>
        <end position="415"/>
    </location>
</feature>
<dbReference type="Gene3D" id="3.90.550.10">
    <property type="entry name" value="Spore Coat Polysaccharide Biosynthesis Protein SpsA, Chain A"/>
    <property type="match status" value="2"/>
</dbReference>
<dbReference type="PANTHER" id="PTHR43685:SF2">
    <property type="entry name" value="GLYCOSYLTRANSFERASE 2-LIKE DOMAIN-CONTAINING PROTEIN"/>
    <property type="match status" value="1"/>
</dbReference>
<dbReference type="RefSeq" id="WP_122626469.1">
    <property type="nucleotide sequence ID" value="NZ_UPPP01000056.1"/>
</dbReference>
<keyword evidence="2" id="KW-0808">Transferase</keyword>
<evidence type="ECO:0000313" key="2">
    <source>
        <dbReference type="EMBL" id="VBB05478.1"/>
    </source>
</evidence>
<dbReference type="InterPro" id="IPR029044">
    <property type="entry name" value="Nucleotide-diphossugar_trans"/>
</dbReference>
<proteinExistence type="predicted"/>
<dbReference type="GO" id="GO:0016740">
    <property type="term" value="F:transferase activity"/>
    <property type="evidence" value="ECO:0007669"/>
    <property type="project" value="UniProtKB-KW"/>
</dbReference>
<sequence>MIKVMLASPVRQTPAILQEFLRALEQLNTAGLSIEYAFIDDHNEPSALLTGFAKQHGGSAHILPGKPAADYVCDETTHYWRENLMWKVAEYKDRLMALALARNCDYILLLDSDLVLQPDTLQHLVSLGKDIVSEVFWTKWTPGAPPLPQVWLWGQYEFYYFRERNETLTPEQKEARQQEFWQMLQTPGTYKVGGLGACTLISRKAIEAGVAFREIYNLGLVGEDRHFCVRAAALGFTLYADTRYPPFHIYRESELASLHEYKWRHFPAYHPAKGSLTLGMLVRNESGRYLPAVLRQAVQYAGHVVILDDASDDDTVLLCKQILNGTPHTIVSNSVSGFANEIVLRKQLWQLATAGRPDWVLLLDADERFEDTIISQMPVLAANPYADTIQFRLYDMWNETHYRDDSNWFAHKQHRTFMVRYQPDYAYRWRETPQHCGRFPCNVPVRYPFNSNIRLQHLGWAKPEDKVYKYLRYRQLDPQGRYGSKAQYLSILDPKPALTHW</sequence>
<protein>
    <submittedName>
        <fullName evidence="2">Nucleotide-diphospho-sugar transferases</fullName>
    </submittedName>
</protein>
<dbReference type="EMBL" id="UPPP01000056">
    <property type="protein sequence ID" value="VBB05478.1"/>
    <property type="molecule type" value="Genomic_DNA"/>
</dbReference>
<dbReference type="OrthoDB" id="183314at2"/>
<dbReference type="InterPro" id="IPR050834">
    <property type="entry name" value="Glycosyltransf_2"/>
</dbReference>
<dbReference type="AlphaFoldDB" id="A0A498R8K6"/>
<name>A0A498R8K6_9FIRM</name>
<dbReference type="Proteomes" id="UP000277811">
    <property type="component" value="Unassembled WGS sequence"/>
</dbReference>
<gene>
    <name evidence="2" type="ORF">LUCI_0688</name>
</gene>
<dbReference type="CDD" id="cd00761">
    <property type="entry name" value="Glyco_tranf_GTA_type"/>
    <property type="match status" value="1"/>
</dbReference>
<dbReference type="PANTHER" id="PTHR43685">
    <property type="entry name" value="GLYCOSYLTRANSFERASE"/>
    <property type="match status" value="1"/>
</dbReference>